<feature type="transmembrane region" description="Helical" evidence="9">
    <location>
        <begin position="49"/>
        <end position="67"/>
    </location>
</feature>
<keyword evidence="4 9" id="KW-1133">Transmembrane helix</keyword>
<dbReference type="STRING" id="1796646.A4V02_13320"/>
<feature type="active site" evidence="6">
    <location>
        <position position="300"/>
    </location>
</feature>
<evidence type="ECO:0000313" key="12">
    <source>
        <dbReference type="Proteomes" id="UP000186351"/>
    </source>
</evidence>
<feature type="binding site" evidence="7">
    <location>
        <position position="421"/>
    </location>
    <ligand>
        <name>substrate</name>
    </ligand>
</feature>
<dbReference type="InterPro" id="IPR012160">
    <property type="entry name" value="LtaS-like"/>
</dbReference>
<keyword evidence="5 9" id="KW-0472">Membrane</keyword>
<dbReference type="Gene3D" id="3.40.720.10">
    <property type="entry name" value="Alkaline Phosphatase, subunit A"/>
    <property type="match status" value="1"/>
</dbReference>
<dbReference type="KEGG" id="pary:A4V02_13320"/>
<dbReference type="InterPro" id="IPR050448">
    <property type="entry name" value="OpgB/LTA_synthase_biosynth"/>
</dbReference>
<dbReference type="AlphaFoldDB" id="A0A1B1SCQ5"/>
<evidence type="ECO:0000256" key="9">
    <source>
        <dbReference type="SAM" id="Phobius"/>
    </source>
</evidence>
<evidence type="ECO:0000256" key="2">
    <source>
        <dbReference type="ARBA" id="ARBA00022475"/>
    </source>
</evidence>
<dbReference type="GO" id="GO:0005886">
    <property type="term" value="C:plasma membrane"/>
    <property type="evidence" value="ECO:0007669"/>
    <property type="project" value="UniProtKB-SubCell"/>
</dbReference>
<evidence type="ECO:0000256" key="1">
    <source>
        <dbReference type="ARBA" id="ARBA00004651"/>
    </source>
</evidence>
<evidence type="ECO:0000259" key="10">
    <source>
        <dbReference type="Pfam" id="PF00884"/>
    </source>
</evidence>
<evidence type="ECO:0000256" key="4">
    <source>
        <dbReference type="ARBA" id="ARBA00022989"/>
    </source>
</evidence>
<proteinExistence type="predicted"/>
<dbReference type="PIRSF" id="PIRSF005091">
    <property type="entry name" value="Mmb_sulf_HI1246"/>
    <property type="match status" value="1"/>
</dbReference>
<dbReference type="EMBL" id="CP015402">
    <property type="protein sequence ID" value="ANU64602.1"/>
    <property type="molecule type" value="Genomic_DNA"/>
</dbReference>
<dbReference type="Proteomes" id="UP000186351">
    <property type="component" value="Chromosome"/>
</dbReference>
<dbReference type="GeneID" id="65537854"/>
<dbReference type="CDD" id="cd16015">
    <property type="entry name" value="LTA_synthase"/>
    <property type="match status" value="1"/>
</dbReference>
<reference evidence="12" key="1">
    <citation type="submission" date="2016-04" db="EMBL/GenBank/DDBJ databases">
        <title>Complete Genome Sequences of Twelve Strains of a Stable Defined Moderately Diverse Mouse Microbiota 2 (sDMDMm2).</title>
        <authorList>
            <person name="Uchimura Y."/>
            <person name="Wyss M."/>
            <person name="Brugiroux S."/>
            <person name="Limenitakis J.P."/>
            <person name="Stecher B."/>
            <person name="McCoy K.D."/>
            <person name="Macpherson A.J."/>
        </authorList>
    </citation>
    <scope>NUCLEOTIDE SEQUENCE [LARGE SCALE GENOMIC DNA]</scope>
    <source>
        <strain evidence="12">YL27</strain>
    </source>
</reference>
<sequence length="603" mass="67185">MMKPILSRLFPADMWRGRLSVLVVAAFLKLILFDVVWCTGTTFRAMSDIGLYLNSLLGALLLVLPYMVSRRFWIAVTVLFLADGVLVANLMYCRTYFTAIPLDSYLLAGNLSDFTASVADSMRWLDILIPLTTVAAWIIGRRMPRRFPPRSTLRYLVCLAVAALLAAIAAMCRGGFRAHYSRLQESCYYTTCTTPIYTVGGSVMYDILSGNSRALDEAGRARIDSWMEQKERHRPHRALPDSIGVRDNLVIILCESLESWVIDRKVDGVEITPVLDSLIADTASTLYAPNVLTQVAAGRSIDCQLLVNAGMLPMQSSVYSMRYPQNRYYTLNRALAEKNGARSYILTCDKPIVWNQEPIARAFGIDTLLTRSSWRNDELVGNPAKLSDGSFMHQAVEKMQAGEIWPVGENAFLQFVTYSGHNPFRLPENLRTVTFSDRFPERMRDYMMMAHYTDSAIGTLLSYLRSRPDYDRTLIVITGDHEGLAMDRAAILDNPDAREIVSPGQYTPLIVVNSPVGGRYDAVLGQADIYPTLLNLMQLDSYRWKGMGNSILDPSKAPFAISSMTGELVGDTTAVSPEALSNIRSARAISDLIISTDAFAIMP</sequence>
<dbReference type="RefSeq" id="WP_084274166.1">
    <property type="nucleotide sequence ID" value="NZ_CAJTAP010000027.1"/>
</dbReference>
<dbReference type="InterPro" id="IPR000917">
    <property type="entry name" value="Sulfatase_N"/>
</dbReference>
<evidence type="ECO:0000256" key="3">
    <source>
        <dbReference type="ARBA" id="ARBA00022692"/>
    </source>
</evidence>
<keyword evidence="3 9" id="KW-0812">Transmembrane</keyword>
<evidence type="ECO:0000256" key="8">
    <source>
        <dbReference type="PIRSR" id="PIRSR005091-3"/>
    </source>
</evidence>
<evidence type="ECO:0000256" key="7">
    <source>
        <dbReference type="PIRSR" id="PIRSR005091-2"/>
    </source>
</evidence>
<dbReference type="Gene3D" id="3.30.1120.170">
    <property type="match status" value="1"/>
</dbReference>
<keyword evidence="7" id="KW-0464">Manganese</keyword>
<comment type="subcellular location">
    <subcellularLocation>
        <location evidence="1">Cell membrane</location>
        <topology evidence="1">Multi-pass membrane protein</topology>
    </subcellularLocation>
</comment>
<dbReference type="PANTHER" id="PTHR47371">
    <property type="entry name" value="LIPOTEICHOIC ACID SYNTHASE"/>
    <property type="match status" value="1"/>
</dbReference>
<name>A0A1B1SCQ5_9BACT</name>
<keyword evidence="7" id="KW-0479">Metal-binding</keyword>
<evidence type="ECO:0000256" key="5">
    <source>
        <dbReference type="ARBA" id="ARBA00023136"/>
    </source>
</evidence>
<dbReference type="SUPFAM" id="SSF53649">
    <property type="entry name" value="Alkaline phosphatase-like"/>
    <property type="match status" value="1"/>
</dbReference>
<keyword evidence="12" id="KW-1185">Reference proteome</keyword>
<keyword evidence="2" id="KW-1003">Cell membrane</keyword>
<evidence type="ECO:0000313" key="11">
    <source>
        <dbReference type="EMBL" id="ANU64602.1"/>
    </source>
</evidence>
<dbReference type="OrthoDB" id="9777768at2"/>
<dbReference type="InterPro" id="IPR017850">
    <property type="entry name" value="Alkaline_phosphatase_core_sf"/>
</dbReference>
<dbReference type="GO" id="GO:0046872">
    <property type="term" value="F:metal ion binding"/>
    <property type="evidence" value="ECO:0007669"/>
    <property type="project" value="UniProtKB-KW"/>
</dbReference>
<feature type="transmembrane region" description="Helical" evidence="9">
    <location>
        <begin position="152"/>
        <end position="171"/>
    </location>
</feature>
<organism evidence="11 12">
    <name type="scientific">Muribaculum intestinale</name>
    <dbReference type="NCBI Taxonomy" id="1796646"/>
    <lineage>
        <taxon>Bacteria</taxon>
        <taxon>Pseudomonadati</taxon>
        <taxon>Bacteroidota</taxon>
        <taxon>Bacteroidia</taxon>
        <taxon>Bacteroidales</taxon>
        <taxon>Muribaculaceae</taxon>
        <taxon>Muribaculum</taxon>
    </lineage>
</organism>
<feature type="transmembrane region" description="Helical" evidence="9">
    <location>
        <begin position="21"/>
        <end position="43"/>
    </location>
</feature>
<dbReference type="PANTHER" id="PTHR47371:SF3">
    <property type="entry name" value="PHOSPHOGLYCEROL TRANSFERASE I"/>
    <property type="match status" value="1"/>
</dbReference>
<evidence type="ECO:0000256" key="6">
    <source>
        <dbReference type="PIRSR" id="PIRSR005091-1"/>
    </source>
</evidence>
<feature type="binding site" evidence="8">
    <location>
        <position position="255"/>
    </location>
    <ligand>
        <name>Mn(2+)</name>
        <dbReference type="ChEBI" id="CHEBI:29035"/>
    </ligand>
</feature>
<protein>
    <recommendedName>
        <fullName evidence="10">Sulfatase N-terminal domain-containing protein</fullName>
    </recommendedName>
</protein>
<feature type="binding site" evidence="8">
    <location>
        <position position="481"/>
    </location>
    <ligand>
        <name>Mn(2+)</name>
        <dbReference type="ChEBI" id="CHEBI:29035"/>
    </ligand>
</feature>
<feature type="binding site" evidence="8">
    <location>
        <position position="480"/>
    </location>
    <ligand>
        <name>Mn(2+)</name>
        <dbReference type="ChEBI" id="CHEBI:29035"/>
    </ligand>
</feature>
<feature type="domain" description="Sulfatase N-terminal" evidence="10">
    <location>
        <begin position="248"/>
        <end position="538"/>
    </location>
</feature>
<feature type="transmembrane region" description="Helical" evidence="9">
    <location>
        <begin position="72"/>
        <end position="92"/>
    </location>
</feature>
<gene>
    <name evidence="11" type="ORF">A4V02_13320</name>
</gene>
<dbReference type="Pfam" id="PF00884">
    <property type="entry name" value="Sulfatase"/>
    <property type="match status" value="1"/>
</dbReference>
<accession>A0A1B1SCQ5</accession>
<accession>A0A1Z2XFS2</accession>